<evidence type="ECO:0000256" key="2">
    <source>
        <dbReference type="SAM" id="Phobius"/>
    </source>
</evidence>
<dbReference type="InterPro" id="IPR013099">
    <property type="entry name" value="K_chnl_dom"/>
</dbReference>
<dbReference type="PROSITE" id="PS51257">
    <property type="entry name" value="PROKAR_LIPOPROTEIN"/>
    <property type="match status" value="1"/>
</dbReference>
<comment type="caution">
    <text evidence="4">The sequence shown here is derived from an EMBL/GenBank/DDBJ whole genome shotgun (WGS) entry which is preliminary data.</text>
</comment>
<evidence type="ECO:0000313" key="5">
    <source>
        <dbReference type="Proteomes" id="UP001589747"/>
    </source>
</evidence>
<accession>A0ABV5KUA8</accession>
<dbReference type="Proteomes" id="UP001589747">
    <property type="component" value="Unassembled WGS sequence"/>
</dbReference>
<feature type="transmembrane region" description="Helical" evidence="2">
    <location>
        <begin position="73"/>
        <end position="94"/>
    </location>
</feature>
<comment type="subcellular location">
    <subcellularLocation>
        <location evidence="1">Cell membrane</location>
        <topology evidence="1">Multi-pass membrane protein</topology>
    </subcellularLocation>
</comment>
<keyword evidence="4" id="KW-0407">Ion channel</keyword>
<keyword evidence="4" id="KW-0406">Ion transport</keyword>
<protein>
    <submittedName>
        <fullName evidence="4">Potassium channel family protein</fullName>
    </submittedName>
</protein>
<evidence type="ECO:0000259" key="3">
    <source>
        <dbReference type="PROSITE" id="PS51201"/>
    </source>
</evidence>
<evidence type="ECO:0000256" key="1">
    <source>
        <dbReference type="ARBA" id="ARBA00004651"/>
    </source>
</evidence>
<dbReference type="InterPro" id="IPR050721">
    <property type="entry name" value="Trk_Ktr_HKT_K-transport"/>
</dbReference>
<gene>
    <name evidence="4" type="ORF">ACFFSY_21190</name>
</gene>
<dbReference type="SUPFAM" id="SSF51735">
    <property type="entry name" value="NAD(P)-binding Rossmann-fold domains"/>
    <property type="match status" value="1"/>
</dbReference>
<dbReference type="Pfam" id="PF07885">
    <property type="entry name" value="Ion_trans_2"/>
    <property type="match status" value="1"/>
</dbReference>
<keyword evidence="2" id="KW-1133">Transmembrane helix</keyword>
<dbReference type="RefSeq" id="WP_377497764.1">
    <property type="nucleotide sequence ID" value="NZ_JBHMDO010000033.1"/>
</dbReference>
<feature type="transmembrane region" description="Helical" evidence="2">
    <location>
        <begin position="20"/>
        <end position="37"/>
    </location>
</feature>
<dbReference type="PANTHER" id="PTHR43833:SF9">
    <property type="entry name" value="POTASSIUM CHANNEL PROTEIN YUGO-RELATED"/>
    <property type="match status" value="1"/>
</dbReference>
<feature type="domain" description="RCK N-terminal" evidence="3">
    <location>
        <begin position="114"/>
        <end position="247"/>
    </location>
</feature>
<keyword evidence="2" id="KW-0472">Membrane</keyword>
<reference evidence="4 5" key="1">
    <citation type="submission" date="2024-09" db="EMBL/GenBank/DDBJ databases">
        <authorList>
            <person name="Sun Q."/>
            <person name="Mori K."/>
        </authorList>
    </citation>
    <scope>NUCLEOTIDE SEQUENCE [LARGE SCALE GENOMIC DNA]</scope>
    <source>
        <strain evidence="4 5">TISTR 2452</strain>
    </source>
</reference>
<proteinExistence type="predicted"/>
<dbReference type="PANTHER" id="PTHR43833">
    <property type="entry name" value="POTASSIUM CHANNEL PROTEIN 2-RELATED-RELATED"/>
    <property type="match status" value="1"/>
</dbReference>
<keyword evidence="5" id="KW-1185">Reference proteome</keyword>
<name>A0ABV5KUA8_9BACL</name>
<keyword evidence="2" id="KW-0812">Transmembrane</keyword>
<sequence>MHLLLKIYTAASRLNGKALAASSFIFFLFSSCMIHVLEPDRFPTVFKGFWWTVVTAATVGYGDYYPVTVPGMALGIFVIFTGLFLIGAIVGRITEQILKVKRSKEEGRLPYTKEDHYVLIGWSEEKSRATVEELLQSDPKRDVVLIDRLAHAPFSHVRFHYVQGDPTMPETLAQARVERCSSVIVFAPVDETDPLKADGQTLMIATSIEHYGRSANADGRDIYTIVEIVKAAHERNFAYANVDEFILSQQSTSHMMAKSSLHKGASQLFMQLLSDSYGEDLREIAPRGEWQTYGEAFEALKREGANLIADRKDLSIIRKLDEPLPRQARLFVICNDATFARIRNHE</sequence>
<dbReference type="PROSITE" id="PS51201">
    <property type="entry name" value="RCK_N"/>
    <property type="match status" value="1"/>
</dbReference>
<dbReference type="GO" id="GO:0034220">
    <property type="term" value="P:monoatomic ion transmembrane transport"/>
    <property type="evidence" value="ECO:0007669"/>
    <property type="project" value="UniProtKB-KW"/>
</dbReference>
<dbReference type="Pfam" id="PF22614">
    <property type="entry name" value="Slo-like_RCK"/>
    <property type="match status" value="1"/>
</dbReference>
<dbReference type="PRINTS" id="PR00169">
    <property type="entry name" value="KCHANNEL"/>
</dbReference>
<dbReference type="Gene3D" id="1.10.287.70">
    <property type="match status" value="1"/>
</dbReference>
<organism evidence="4 5">
    <name type="scientific">Paenibacillus aurantiacus</name>
    <dbReference type="NCBI Taxonomy" id="1936118"/>
    <lineage>
        <taxon>Bacteria</taxon>
        <taxon>Bacillati</taxon>
        <taxon>Bacillota</taxon>
        <taxon>Bacilli</taxon>
        <taxon>Bacillales</taxon>
        <taxon>Paenibacillaceae</taxon>
        <taxon>Paenibacillus</taxon>
    </lineage>
</organism>
<dbReference type="EMBL" id="JBHMDO010000033">
    <property type="protein sequence ID" value="MFB9328455.1"/>
    <property type="molecule type" value="Genomic_DNA"/>
</dbReference>
<evidence type="ECO:0000313" key="4">
    <source>
        <dbReference type="EMBL" id="MFB9328455.1"/>
    </source>
</evidence>
<dbReference type="SUPFAM" id="SSF81324">
    <property type="entry name" value="Voltage-gated potassium channels"/>
    <property type="match status" value="1"/>
</dbReference>
<dbReference type="InterPro" id="IPR003148">
    <property type="entry name" value="RCK_N"/>
</dbReference>
<dbReference type="InterPro" id="IPR036291">
    <property type="entry name" value="NAD(P)-bd_dom_sf"/>
</dbReference>
<dbReference type="Gene3D" id="3.40.50.720">
    <property type="entry name" value="NAD(P)-binding Rossmann-like Domain"/>
    <property type="match status" value="1"/>
</dbReference>
<keyword evidence="4" id="KW-0813">Transport</keyword>